<dbReference type="AlphaFoldDB" id="A0A1F5ZRC7"/>
<gene>
    <name evidence="1" type="ORF">A2773_04150</name>
</gene>
<sequence>MPQFDDIPRFEGIKLHIIDEWGNPNSVLADYNTLQALKNWVSELENEQWRVPVDQTIAAMESHFPDIRQRHEEFVRQSLEDTGRFRRERGI</sequence>
<comment type="caution">
    <text evidence="1">The sequence shown here is derived from an EMBL/GenBank/DDBJ whole genome shotgun (WGS) entry which is preliminary data.</text>
</comment>
<evidence type="ECO:0000313" key="2">
    <source>
        <dbReference type="Proteomes" id="UP000177383"/>
    </source>
</evidence>
<accession>A0A1F5ZRC7</accession>
<organism evidence="1 2">
    <name type="scientific">Candidatus Gottesmanbacteria bacterium RIFCSPHIGHO2_01_FULL_39_10</name>
    <dbReference type="NCBI Taxonomy" id="1798375"/>
    <lineage>
        <taxon>Bacteria</taxon>
        <taxon>Candidatus Gottesmaniibacteriota</taxon>
    </lineage>
</organism>
<protein>
    <submittedName>
        <fullName evidence="1">Uncharacterized protein</fullName>
    </submittedName>
</protein>
<dbReference type="Proteomes" id="UP000177383">
    <property type="component" value="Unassembled WGS sequence"/>
</dbReference>
<evidence type="ECO:0000313" key="1">
    <source>
        <dbReference type="EMBL" id="OGG15056.1"/>
    </source>
</evidence>
<dbReference type="EMBL" id="MFJE01000005">
    <property type="protein sequence ID" value="OGG15056.1"/>
    <property type="molecule type" value="Genomic_DNA"/>
</dbReference>
<name>A0A1F5ZRC7_9BACT</name>
<dbReference type="STRING" id="1798375.A2773_04150"/>
<reference evidence="1 2" key="1">
    <citation type="journal article" date="2016" name="Nat. Commun.">
        <title>Thousands of microbial genomes shed light on interconnected biogeochemical processes in an aquifer system.</title>
        <authorList>
            <person name="Anantharaman K."/>
            <person name="Brown C.T."/>
            <person name="Hug L.A."/>
            <person name="Sharon I."/>
            <person name="Castelle C.J."/>
            <person name="Probst A.J."/>
            <person name="Thomas B.C."/>
            <person name="Singh A."/>
            <person name="Wilkins M.J."/>
            <person name="Karaoz U."/>
            <person name="Brodie E.L."/>
            <person name="Williams K.H."/>
            <person name="Hubbard S.S."/>
            <person name="Banfield J.F."/>
        </authorList>
    </citation>
    <scope>NUCLEOTIDE SEQUENCE [LARGE SCALE GENOMIC DNA]</scope>
</reference>
<proteinExistence type="predicted"/>